<evidence type="ECO:0000313" key="3">
    <source>
        <dbReference type="Proteomes" id="UP001596220"/>
    </source>
</evidence>
<evidence type="ECO:0000256" key="1">
    <source>
        <dbReference type="SAM" id="MobiDB-lite"/>
    </source>
</evidence>
<sequence>MMTMAGHAWRMSHTDQVFHQFAEPFPTEDVPVLAACGVAVRAHSVDPVASTGDAPPLCPLCLVRAGTVEADQLEARWAARRGELAPPTPTPAEALMGDSKPTPEEDQQMRALALGRLVDGDPAGAVNLHALRELVSEDPPDNEPAS</sequence>
<proteinExistence type="predicted"/>
<keyword evidence="3" id="KW-1185">Reference proteome</keyword>
<name>A0ABW1P6H2_9PSEU</name>
<comment type="caution">
    <text evidence="2">The sequence shown here is derived from an EMBL/GenBank/DDBJ whole genome shotgun (WGS) entry which is preliminary data.</text>
</comment>
<gene>
    <name evidence="2" type="ORF">ACFP3R_16540</name>
</gene>
<evidence type="ECO:0000313" key="2">
    <source>
        <dbReference type="EMBL" id="MFC6090889.1"/>
    </source>
</evidence>
<protein>
    <submittedName>
        <fullName evidence="2">Uncharacterized protein</fullName>
    </submittedName>
</protein>
<reference evidence="3" key="1">
    <citation type="journal article" date="2019" name="Int. J. Syst. Evol. Microbiol.">
        <title>The Global Catalogue of Microorganisms (GCM) 10K type strain sequencing project: providing services to taxonomists for standard genome sequencing and annotation.</title>
        <authorList>
            <consortium name="The Broad Institute Genomics Platform"/>
            <consortium name="The Broad Institute Genome Sequencing Center for Infectious Disease"/>
            <person name="Wu L."/>
            <person name="Ma J."/>
        </authorList>
    </citation>
    <scope>NUCLEOTIDE SEQUENCE [LARGE SCALE GENOMIC DNA]</scope>
    <source>
        <strain evidence="3">CGMCC 4.7246</strain>
    </source>
</reference>
<feature type="region of interest" description="Disordered" evidence="1">
    <location>
        <begin position="80"/>
        <end position="107"/>
    </location>
</feature>
<dbReference type="Proteomes" id="UP001596220">
    <property type="component" value="Unassembled WGS sequence"/>
</dbReference>
<accession>A0ABW1P6H2</accession>
<dbReference type="EMBL" id="JBHSQO010000014">
    <property type="protein sequence ID" value="MFC6090889.1"/>
    <property type="molecule type" value="Genomic_DNA"/>
</dbReference>
<dbReference type="RefSeq" id="WP_380637089.1">
    <property type="nucleotide sequence ID" value="NZ_JBHSQO010000014.1"/>
</dbReference>
<organism evidence="2 3">
    <name type="scientific">Saccharothrix lopnurensis</name>
    <dbReference type="NCBI Taxonomy" id="1670621"/>
    <lineage>
        <taxon>Bacteria</taxon>
        <taxon>Bacillati</taxon>
        <taxon>Actinomycetota</taxon>
        <taxon>Actinomycetes</taxon>
        <taxon>Pseudonocardiales</taxon>
        <taxon>Pseudonocardiaceae</taxon>
        <taxon>Saccharothrix</taxon>
    </lineage>
</organism>